<evidence type="ECO:0000313" key="10">
    <source>
        <dbReference type="EMBL" id="SDM91778.1"/>
    </source>
</evidence>
<dbReference type="GO" id="GO:0003995">
    <property type="term" value="F:acyl-CoA dehydrogenase activity"/>
    <property type="evidence" value="ECO:0007669"/>
    <property type="project" value="TreeGrafter"/>
</dbReference>
<name>A0A1G9X4Y9_9ACTN</name>
<dbReference type="RefSeq" id="WP_093657516.1">
    <property type="nucleotide sequence ID" value="NZ_FNHI01000015.1"/>
</dbReference>
<evidence type="ECO:0000259" key="8">
    <source>
        <dbReference type="Pfam" id="PF02770"/>
    </source>
</evidence>
<dbReference type="Gene3D" id="1.10.540.10">
    <property type="entry name" value="Acyl-CoA dehydrogenase/oxidase, N-terminal domain"/>
    <property type="match status" value="1"/>
</dbReference>
<keyword evidence="4 6" id="KW-0274">FAD</keyword>
<feature type="domain" description="Acyl-CoA oxidase/dehydrogenase middle" evidence="8">
    <location>
        <begin position="113"/>
        <end position="208"/>
    </location>
</feature>
<dbReference type="InterPro" id="IPR006091">
    <property type="entry name" value="Acyl-CoA_Oxase/DH_mid-dom"/>
</dbReference>
<dbReference type="CDD" id="cd00567">
    <property type="entry name" value="ACAD"/>
    <property type="match status" value="1"/>
</dbReference>
<dbReference type="GO" id="GO:0050660">
    <property type="term" value="F:flavin adenine dinucleotide binding"/>
    <property type="evidence" value="ECO:0007669"/>
    <property type="project" value="InterPro"/>
</dbReference>
<dbReference type="Pfam" id="PF02770">
    <property type="entry name" value="Acyl-CoA_dh_M"/>
    <property type="match status" value="1"/>
</dbReference>
<evidence type="ECO:0000256" key="5">
    <source>
        <dbReference type="ARBA" id="ARBA00023002"/>
    </source>
</evidence>
<dbReference type="STRING" id="1196353.SAMN05444921_11572"/>
<dbReference type="InterPro" id="IPR013786">
    <property type="entry name" value="AcylCoA_DH/ox_N"/>
</dbReference>
<feature type="domain" description="Acyl-CoA dehydrogenase/oxidase N-terminal" evidence="9">
    <location>
        <begin position="25"/>
        <end position="108"/>
    </location>
</feature>
<gene>
    <name evidence="10" type="ORF">SAMN05444921_11572</name>
</gene>
<evidence type="ECO:0000313" key="11">
    <source>
        <dbReference type="Proteomes" id="UP000199063"/>
    </source>
</evidence>
<dbReference type="PANTHER" id="PTHR48083:SF1">
    <property type="entry name" value="DEHYDROGENASE, PUTATIVE (AFU_ORTHOLOGUE AFUA_7G06510)-RELATED"/>
    <property type="match status" value="1"/>
</dbReference>
<evidence type="ECO:0000256" key="6">
    <source>
        <dbReference type="RuleBase" id="RU362125"/>
    </source>
</evidence>
<dbReference type="SUPFAM" id="SSF56645">
    <property type="entry name" value="Acyl-CoA dehydrogenase NM domain-like"/>
    <property type="match status" value="1"/>
</dbReference>
<evidence type="ECO:0000256" key="3">
    <source>
        <dbReference type="ARBA" id="ARBA00022630"/>
    </source>
</evidence>
<dbReference type="InterPro" id="IPR009100">
    <property type="entry name" value="AcylCoA_DH/oxidase_NM_dom_sf"/>
</dbReference>
<dbReference type="PANTHER" id="PTHR48083">
    <property type="entry name" value="MEDIUM-CHAIN SPECIFIC ACYL-COA DEHYDROGENASE, MITOCHONDRIAL-RELATED"/>
    <property type="match status" value="1"/>
</dbReference>
<evidence type="ECO:0000256" key="4">
    <source>
        <dbReference type="ARBA" id="ARBA00022827"/>
    </source>
</evidence>
<dbReference type="InterPro" id="IPR037069">
    <property type="entry name" value="AcylCoA_DH/ox_N_sf"/>
</dbReference>
<evidence type="ECO:0000259" key="9">
    <source>
        <dbReference type="Pfam" id="PF02771"/>
    </source>
</evidence>
<dbReference type="PIRSF" id="PIRSF016578">
    <property type="entry name" value="HsaA"/>
    <property type="match status" value="1"/>
</dbReference>
<dbReference type="SUPFAM" id="SSF47203">
    <property type="entry name" value="Acyl-CoA dehydrogenase C-terminal domain-like"/>
    <property type="match status" value="1"/>
</dbReference>
<comment type="similarity">
    <text evidence="2 6">Belongs to the acyl-CoA dehydrogenase family.</text>
</comment>
<dbReference type="InterPro" id="IPR050741">
    <property type="entry name" value="Acyl-CoA_dehydrogenase"/>
</dbReference>
<dbReference type="FunFam" id="2.40.110.10:FF:000002">
    <property type="entry name" value="Acyl-CoA dehydrogenase fadE12"/>
    <property type="match status" value="1"/>
</dbReference>
<comment type="cofactor">
    <cofactor evidence="1 6">
        <name>FAD</name>
        <dbReference type="ChEBI" id="CHEBI:57692"/>
    </cofactor>
</comment>
<dbReference type="InterPro" id="IPR036250">
    <property type="entry name" value="AcylCo_DH-like_C"/>
</dbReference>
<keyword evidence="11" id="KW-1185">Reference proteome</keyword>
<keyword evidence="3 6" id="KW-0285">Flavoprotein</keyword>
<dbReference type="GO" id="GO:0033539">
    <property type="term" value="P:fatty acid beta-oxidation using acyl-CoA dehydrogenase"/>
    <property type="evidence" value="ECO:0007669"/>
    <property type="project" value="TreeGrafter"/>
</dbReference>
<dbReference type="AlphaFoldDB" id="A0A1G9X4Y9"/>
<dbReference type="Gene3D" id="1.20.140.10">
    <property type="entry name" value="Butyryl-CoA Dehydrogenase, subunit A, domain 3"/>
    <property type="match status" value="1"/>
</dbReference>
<dbReference type="InterPro" id="IPR046373">
    <property type="entry name" value="Acyl-CoA_Oxase/DH_mid-dom_sf"/>
</dbReference>
<dbReference type="GO" id="GO:0005737">
    <property type="term" value="C:cytoplasm"/>
    <property type="evidence" value="ECO:0007669"/>
    <property type="project" value="TreeGrafter"/>
</dbReference>
<evidence type="ECO:0000256" key="2">
    <source>
        <dbReference type="ARBA" id="ARBA00009347"/>
    </source>
</evidence>
<organism evidence="10 11">
    <name type="scientific">Streptomyces wuyuanensis</name>
    <dbReference type="NCBI Taxonomy" id="1196353"/>
    <lineage>
        <taxon>Bacteria</taxon>
        <taxon>Bacillati</taxon>
        <taxon>Actinomycetota</taxon>
        <taxon>Actinomycetes</taxon>
        <taxon>Kitasatosporales</taxon>
        <taxon>Streptomycetaceae</taxon>
        <taxon>Streptomyces</taxon>
    </lineage>
</organism>
<dbReference type="EMBL" id="FNHI01000015">
    <property type="protein sequence ID" value="SDM91778.1"/>
    <property type="molecule type" value="Genomic_DNA"/>
</dbReference>
<dbReference type="Pfam" id="PF00441">
    <property type="entry name" value="Acyl-CoA_dh_1"/>
    <property type="match status" value="1"/>
</dbReference>
<proteinExistence type="inferred from homology"/>
<keyword evidence="5 6" id="KW-0560">Oxidoreductase</keyword>
<sequence length="377" mass="40122">MSTFIESEERTALRAAVAALGKRHGRDHDREALWAEAAKLGYLGVNLPEEYGGGGGGMAELSIVLEELGAAGCPLLMMVVSPAICGTVIARFGTEEQRQAWLPGLADGTRTMAFGITEPDAGSNSHRITTTARRTEGGWVLSGRKVFVSGVDIADATLIVGRTEDARTGKLKPCLFIVPRDAPGFGRSQIDMELHAQEKQFELVLDDVELPESALVGEEDAGLLQLFAGLNPERIMTAAFAIGMGRYALARAVDYAKDRQVWKAPIGAHQAIAHPLAQAHIELELARLMMQKASALYDAGDDLGAGEAANMAKYAAGEACVKAVDQSVHTLGGNGLTREYGLASLVTAARVARIAPVSREMILNFVSHQSLGLPKSY</sequence>
<dbReference type="Pfam" id="PF02771">
    <property type="entry name" value="Acyl-CoA_dh_N"/>
    <property type="match status" value="1"/>
</dbReference>
<dbReference type="OrthoDB" id="8876745at2"/>
<dbReference type="FunFam" id="1.20.140.10:FF:000012">
    <property type="entry name" value="Acyl-CoA dehydrogenase fadE12"/>
    <property type="match status" value="1"/>
</dbReference>
<dbReference type="GeneID" id="40831707"/>
<protein>
    <submittedName>
        <fullName evidence="10">Acyl-CoA dehydrogenase</fullName>
    </submittedName>
</protein>
<accession>A0A1G9X4Y9</accession>
<evidence type="ECO:0000259" key="7">
    <source>
        <dbReference type="Pfam" id="PF00441"/>
    </source>
</evidence>
<reference evidence="11" key="1">
    <citation type="submission" date="2016-10" db="EMBL/GenBank/DDBJ databases">
        <authorList>
            <person name="Varghese N."/>
            <person name="Submissions S."/>
        </authorList>
    </citation>
    <scope>NUCLEOTIDE SEQUENCE [LARGE SCALE GENOMIC DNA]</scope>
    <source>
        <strain evidence="11">CGMCC 4.7042</strain>
    </source>
</reference>
<dbReference type="Gene3D" id="2.40.110.10">
    <property type="entry name" value="Butyryl-CoA Dehydrogenase, subunit A, domain 2"/>
    <property type="match status" value="1"/>
</dbReference>
<evidence type="ECO:0000256" key="1">
    <source>
        <dbReference type="ARBA" id="ARBA00001974"/>
    </source>
</evidence>
<feature type="domain" description="Acyl-CoA dehydrogenase/oxidase C-terminal" evidence="7">
    <location>
        <begin position="222"/>
        <end position="366"/>
    </location>
</feature>
<dbReference type="InterPro" id="IPR009075">
    <property type="entry name" value="AcylCo_DH/oxidase_C"/>
</dbReference>
<dbReference type="Proteomes" id="UP000199063">
    <property type="component" value="Unassembled WGS sequence"/>
</dbReference>